<feature type="non-terminal residue" evidence="2">
    <location>
        <position position="1"/>
    </location>
</feature>
<feature type="compositionally biased region" description="Basic and acidic residues" evidence="1">
    <location>
        <begin position="579"/>
        <end position="591"/>
    </location>
</feature>
<comment type="caution">
    <text evidence="2">The sequence shown here is derived from an EMBL/GenBank/DDBJ whole genome shotgun (WGS) entry which is preliminary data.</text>
</comment>
<feature type="region of interest" description="Disordered" evidence="1">
    <location>
        <begin position="503"/>
        <end position="535"/>
    </location>
</feature>
<keyword evidence="3" id="KW-1185">Reference proteome</keyword>
<evidence type="ECO:0000313" key="3">
    <source>
        <dbReference type="Proteomes" id="UP001233999"/>
    </source>
</evidence>
<dbReference type="EMBL" id="JASPKZ010010255">
    <property type="protein sequence ID" value="KAJ9574873.1"/>
    <property type="molecule type" value="Genomic_DNA"/>
</dbReference>
<organism evidence="2 3">
    <name type="scientific">Diploptera punctata</name>
    <name type="common">Pacific beetle cockroach</name>
    <dbReference type="NCBI Taxonomy" id="6984"/>
    <lineage>
        <taxon>Eukaryota</taxon>
        <taxon>Metazoa</taxon>
        <taxon>Ecdysozoa</taxon>
        <taxon>Arthropoda</taxon>
        <taxon>Hexapoda</taxon>
        <taxon>Insecta</taxon>
        <taxon>Pterygota</taxon>
        <taxon>Neoptera</taxon>
        <taxon>Polyneoptera</taxon>
        <taxon>Dictyoptera</taxon>
        <taxon>Blattodea</taxon>
        <taxon>Blaberoidea</taxon>
        <taxon>Blaberidae</taxon>
        <taxon>Diplopterinae</taxon>
        <taxon>Diploptera</taxon>
    </lineage>
</organism>
<gene>
    <name evidence="2" type="ORF">L9F63_007968</name>
</gene>
<protein>
    <submittedName>
        <fullName evidence="2">Uncharacterized protein</fullName>
    </submittedName>
</protein>
<proteinExistence type="predicted"/>
<feature type="compositionally biased region" description="Polar residues" evidence="1">
    <location>
        <begin position="503"/>
        <end position="515"/>
    </location>
</feature>
<reference evidence="2" key="2">
    <citation type="submission" date="2023-05" db="EMBL/GenBank/DDBJ databases">
        <authorList>
            <person name="Fouks B."/>
        </authorList>
    </citation>
    <scope>NUCLEOTIDE SEQUENCE</scope>
    <source>
        <strain evidence="2">Stay&amp;Tobe</strain>
        <tissue evidence="2">Testes</tissue>
    </source>
</reference>
<feature type="compositionally biased region" description="Basic and acidic residues" evidence="1">
    <location>
        <begin position="516"/>
        <end position="535"/>
    </location>
</feature>
<evidence type="ECO:0000256" key="1">
    <source>
        <dbReference type="SAM" id="MobiDB-lite"/>
    </source>
</evidence>
<name>A0AAD8E2I0_DIPPU</name>
<dbReference type="AlphaFoldDB" id="A0AAD8E2I0"/>
<sequence length="591" mass="67438">YVPEEEFARIVKHVKRNKRKKQEDRKWLKFLASINNTSLYETGLDKSTYMSSIDVSEHDYSKEKPQIYIPHQKHFDINPTDEIVETEVEKRKLHLEYSTKLKDLENVSDNTFYSHTHLNKCIHETELSVEAFDHNSEVREEFPLSNTNPHCALHKETNKRNGNFGVDIQNIERISAENNDRILPAEVAPTSCKIHESNQEHVTNNKDPKLSNFIINNNGVQCSNCGNEKNINFLPVEADIPKCGNCGIQSNELNYQISPTEENVNVPLIQAITPKLIGACYSSQENTLPSEQINSKLNDCECQTGRIHEDISNVEMLVPKMNLQEIQRDGAYSQRIRNIRKNIDRTLDSLLEQLPNIPEPDGSQDMMRRRKRAVEFSARFARNYLFHLSRQICEIRKEMKDSSSTHRGQHTSRQALYQKLVSAHQTALQGLQAYVRHIPSSVRDAATAKMKEFFQNLTEVSQLCSKLVSSIDSGTEGIEKKIIAVLELIDGVAYSRNVDNDTASSQESVSVMTTTGRREWASSLRETKKESSTRDSCTKPALWKDIATKLARAAYGSPYKKRHFAFKTHKQVGVSKTGKKAEQSSKNLDRI</sequence>
<evidence type="ECO:0000313" key="2">
    <source>
        <dbReference type="EMBL" id="KAJ9574873.1"/>
    </source>
</evidence>
<feature type="region of interest" description="Disordered" evidence="1">
    <location>
        <begin position="570"/>
        <end position="591"/>
    </location>
</feature>
<accession>A0AAD8E2I0</accession>
<dbReference type="Proteomes" id="UP001233999">
    <property type="component" value="Unassembled WGS sequence"/>
</dbReference>
<reference evidence="2" key="1">
    <citation type="journal article" date="2023" name="IScience">
        <title>Live-bearing cockroach genome reveals convergent evolutionary mechanisms linked to viviparity in insects and beyond.</title>
        <authorList>
            <person name="Fouks B."/>
            <person name="Harrison M.C."/>
            <person name="Mikhailova A.A."/>
            <person name="Marchal E."/>
            <person name="English S."/>
            <person name="Carruthers M."/>
            <person name="Jennings E.C."/>
            <person name="Chiamaka E.L."/>
            <person name="Frigard R.A."/>
            <person name="Pippel M."/>
            <person name="Attardo G.M."/>
            <person name="Benoit J.B."/>
            <person name="Bornberg-Bauer E."/>
            <person name="Tobe S.S."/>
        </authorList>
    </citation>
    <scope>NUCLEOTIDE SEQUENCE</scope>
    <source>
        <strain evidence="2">Stay&amp;Tobe</strain>
    </source>
</reference>